<dbReference type="Proteomes" id="UP000594435">
    <property type="component" value="Chromosome 1"/>
</dbReference>
<keyword evidence="1" id="KW-0732">Signal</keyword>
<accession>A0AAJ4IBF0</accession>
<protein>
    <submittedName>
        <fullName evidence="2">YjbH domain-containing protein</fullName>
    </submittedName>
</protein>
<organism evidence="2 3">
    <name type="scientific">Vibrio navarrensis</name>
    <dbReference type="NCBI Taxonomy" id="29495"/>
    <lineage>
        <taxon>Bacteria</taxon>
        <taxon>Pseudomonadati</taxon>
        <taxon>Pseudomonadota</taxon>
        <taxon>Gammaproteobacteria</taxon>
        <taxon>Vibrionales</taxon>
        <taxon>Vibrionaceae</taxon>
        <taxon>Vibrio</taxon>
    </lineage>
</organism>
<dbReference type="Pfam" id="PF06082">
    <property type="entry name" value="YjbH"/>
    <property type="match status" value="1"/>
</dbReference>
<evidence type="ECO:0000313" key="3">
    <source>
        <dbReference type="Proteomes" id="UP000594435"/>
    </source>
</evidence>
<dbReference type="AlphaFoldDB" id="A0AAJ4IBF0"/>
<feature type="signal peptide" evidence="1">
    <location>
        <begin position="1"/>
        <end position="23"/>
    </location>
</feature>
<dbReference type="EMBL" id="CP065217">
    <property type="protein sequence ID" value="QPL53808.1"/>
    <property type="molecule type" value="Genomic_DNA"/>
</dbReference>
<gene>
    <name evidence="2" type="ORF">I3X05_01085</name>
</gene>
<proteinExistence type="predicted"/>
<evidence type="ECO:0000313" key="2">
    <source>
        <dbReference type="EMBL" id="QPL53808.1"/>
    </source>
</evidence>
<feature type="chain" id="PRO_5042500240" evidence="1">
    <location>
        <begin position="24"/>
        <end position="690"/>
    </location>
</feature>
<evidence type="ECO:0000256" key="1">
    <source>
        <dbReference type="SAM" id="SignalP"/>
    </source>
</evidence>
<dbReference type="RefSeq" id="WP_193277861.1">
    <property type="nucleotide sequence ID" value="NZ_CP065217.1"/>
</dbReference>
<dbReference type="InterPro" id="IPR010344">
    <property type="entry name" value="YbjH"/>
</dbReference>
<name>A0AAJ4IBF0_9VIBR</name>
<reference evidence="2 3" key="1">
    <citation type="submission" date="2020-11" db="EMBL/GenBank/DDBJ databases">
        <title>Complete and Circularized Genome Assembly of a human isolate of Vibrio navarrensis biotype pommerensis with MiSeq and MinION Sequence Data.</title>
        <authorList>
            <person name="Schwartz K."/>
            <person name="Borowiak M."/>
            <person name="Deneke C."/>
            <person name="Balau V."/>
            <person name="Metelmann C."/>
            <person name="Strauch E."/>
        </authorList>
    </citation>
    <scope>NUCLEOTIDE SEQUENCE [LARGE SCALE GENOMIC DNA]</scope>
    <source>
        <strain evidence="2 3">20-VB00237</strain>
    </source>
</reference>
<sequence length="690" mass="77408">MKLNPIRLAMLLGGLPLSSAALCAPLSVTSANQAFSGLVLTPNAQVMQSGDFSYTFAQGVPFRGEIAELDVLKFSLGLFQGLEAHGRIVTKTYDTNLYENPKTGGIRDLSASFKYQIPNFYHHDNLKLAFGMQDWGGAANNFETKYVVADYTFDALPVRASLGYGSSTLNPQVMNGAFGGIEYQPFDFVQLLGEYDSVAYNAMVKVMTPEDFLPYGVKASLGYQLYTSHEKSEQPLWQTQVSVPLASKFITEPTKISDRLTLQDKLTIAQQHAQSASLQALKQALLDEGFLNVRLGRHDGQLIVTLENRRYNQNQVDGLGVALGIVSSYYGQSAAAELELTSDKFQVIALTNGIATSKVSSSAQCYRDFLRDNIACRDLAFDTSNPGEVLDAADWQGEQQASGFGRVQLSLSPTLRYGVATEYGVWDYSLALASNIYAPLWKGAALDIRHVTPVANSDDYEEGGYWQNSAFERGVDRVVAHQAFSLPYGFAYQLSLGRIRTDYEGYTHDLAWHSPQGHHSLSYQYSDYEHRDIKGQEKSVSLAGYHYSRPEWDWQLDIVGGEFWNSDKGYEITTNHWFGDFNVFARYLNSQFEGKDKEQFLTLGVAFPIDVWRGMKPGYLQVRGIDQFDFSLQTRIHEKHNYINNGLGGAVNFQHSLERQYHNRGRYGAGYLENQQVRLRNAYLRYLDRD</sequence>